<sequence length="187" mass="21329">MYLTFELQKNDQLPPNNVAPHLTNKCTTYEVEVEDSPRGRQGSRQGSERGSELVWTIQDEPIKPLTNGHIITLKSRGNVISSGRISVVTDITKHWVTMLLTGGPRRAKLRAPIPWCHLAKLDRFVHTTYYATLADHPPPHNTFTDRPSFANPHDNPYEFDLDPRETQGLQDKLRRTRRLAGILDITK</sequence>
<dbReference type="RefSeq" id="XP_047785032.1">
    <property type="nucleotide sequence ID" value="XM_047921318.1"/>
</dbReference>
<accession>A0ABQ8L0Z0</accession>
<keyword evidence="3" id="KW-1185">Reference proteome</keyword>
<gene>
    <name evidence="2" type="ORF">C8Q71DRAFT_719790</name>
</gene>
<evidence type="ECO:0000256" key="1">
    <source>
        <dbReference type="SAM" id="MobiDB-lite"/>
    </source>
</evidence>
<evidence type="ECO:0000313" key="2">
    <source>
        <dbReference type="EMBL" id="KAH9844222.1"/>
    </source>
</evidence>
<dbReference type="EMBL" id="JADCUA010000001">
    <property type="protein sequence ID" value="KAH9844222.1"/>
    <property type="molecule type" value="Genomic_DNA"/>
</dbReference>
<proteinExistence type="predicted"/>
<dbReference type="Proteomes" id="UP000814176">
    <property type="component" value="Unassembled WGS sequence"/>
</dbReference>
<protein>
    <submittedName>
        <fullName evidence="2">Uncharacterized protein</fullName>
    </submittedName>
</protein>
<name>A0ABQ8L0Z0_9APHY</name>
<evidence type="ECO:0000313" key="3">
    <source>
        <dbReference type="Proteomes" id="UP000814176"/>
    </source>
</evidence>
<feature type="region of interest" description="Disordered" evidence="1">
    <location>
        <begin position="31"/>
        <end position="52"/>
    </location>
</feature>
<comment type="caution">
    <text evidence="2">The sequence shown here is derived from an EMBL/GenBank/DDBJ whole genome shotgun (WGS) entry which is preliminary data.</text>
</comment>
<reference evidence="2 3" key="1">
    <citation type="journal article" date="2021" name="Environ. Microbiol.">
        <title>Gene family expansions and transcriptome signatures uncover fungal adaptations to wood decay.</title>
        <authorList>
            <person name="Hage H."/>
            <person name="Miyauchi S."/>
            <person name="Viragh M."/>
            <person name="Drula E."/>
            <person name="Min B."/>
            <person name="Chaduli D."/>
            <person name="Navarro D."/>
            <person name="Favel A."/>
            <person name="Norest M."/>
            <person name="Lesage-Meessen L."/>
            <person name="Balint B."/>
            <person name="Merenyi Z."/>
            <person name="de Eugenio L."/>
            <person name="Morin E."/>
            <person name="Martinez A.T."/>
            <person name="Baldrian P."/>
            <person name="Stursova M."/>
            <person name="Martinez M.J."/>
            <person name="Novotny C."/>
            <person name="Magnuson J.K."/>
            <person name="Spatafora J.W."/>
            <person name="Maurice S."/>
            <person name="Pangilinan J."/>
            <person name="Andreopoulos W."/>
            <person name="LaButti K."/>
            <person name="Hundley H."/>
            <person name="Na H."/>
            <person name="Kuo A."/>
            <person name="Barry K."/>
            <person name="Lipzen A."/>
            <person name="Henrissat B."/>
            <person name="Riley R."/>
            <person name="Ahrendt S."/>
            <person name="Nagy L.G."/>
            <person name="Grigoriev I.V."/>
            <person name="Martin F."/>
            <person name="Rosso M.N."/>
        </authorList>
    </citation>
    <scope>NUCLEOTIDE SEQUENCE [LARGE SCALE GENOMIC DNA]</scope>
    <source>
        <strain evidence="2 3">CIRM-BRFM 1785</strain>
    </source>
</reference>
<organism evidence="2 3">
    <name type="scientific">Rhodofomes roseus</name>
    <dbReference type="NCBI Taxonomy" id="34475"/>
    <lineage>
        <taxon>Eukaryota</taxon>
        <taxon>Fungi</taxon>
        <taxon>Dikarya</taxon>
        <taxon>Basidiomycota</taxon>
        <taxon>Agaricomycotina</taxon>
        <taxon>Agaricomycetes</taxon>
        <taxon>Polyporales</taxon>
        <taxon>Rhodofomes</taxon>
    </lineage>
</organism>
<dbReference type="GeneID" id="72002050"/>